<dbReference type="Proteomes" id="UP001189429">
    <property type="component" value="Unassembled WGS sequence"/>
</dbReference>
<feature type="non-terminal residue" evidence="1">
    <location>
        <position position="1"/>
    </location>
</feature>
<accession>A0ABN9TG49</accession>
<comment type="caution">
    <text evidence="1">The sequence shown here is derived from an EMBL/GenBank/DDBJ whole genome shotgun (WGS) entry which is preliminary data.</text>
</comment>
<evidence type="ECO:0000313" key="2">
    <source>
        <dbReference type="Proteomes" id="UP001189429"/>
    </source>
</evidence>
<protein>
    <submittedName>
        <fullName evidence="1">Uncharacterized protein</fullName>
    </submittedName>
</protein>
<dbReference type="EMBL" id="CAUYUJ010014695">
    <property type="protein sequence ID" value="CAK0844831.1"/>
    <property type="molecule type" value="Genomic_DNA"/>
</dbReference>
<organism evidence="1 2">
    <name type="scientific">Prorocentrum cordatum</name>
    <dbReference type="NCBI Taxonomy" id="2364126"/>
    <lineage>
        <taxon>Eukaryota</taxon>
        <taxon>Sar</taxon>
        <taxon>Alveolata</taxon>
        <taxon>Dinophyceae</taxon>
        <taxon>Prorocentrales</taxon>
        <taxon>Prorocentraceae</taxon>
        <taxon>Prorocentrum</taxon>
    </lineage>
</organism>
<keyword evidence="2" id="KW-1185">Reference proteome</keyword>
<proteinExistence type="predicted"/>
<gene>
    <name evidence="1" type="ORF">PCOR1329_LOCUS38820</name>
</gene>
<name>A0ABN9TG49_9DINO</name>
<evidence type="ECO:0000313" key="1">
    <source>
        <dbReference type="EMBL" id="CAK0844831.1"/>
    </source>
</evidence>
<reference evidence="1" key="1">
    <citation type="submission" date="2023-10" db="EMBL/GenBank/DDBJ databases">
        <authorList>
            <person name="Chen Y."/>
            <person name="Shah S."/>
            <person name="Dougan E. K."/>
            <person name="Thang M."/>
            <person name="Chan C."/>
        </authorList>
    </citation>
    <scope>NUCLEOTIDE SEQUENCE [LARGE SCALE GENOMIC DNA]</scope>
</reference>
<sequence length="175" mass="17963">AAAAGASGLPGSRARPGSWARLELLAASQAAGGAGSGVLDGPRPWWTPTAVWWRLPGEALPRQLPVQRSTARAQLQAVERAPAHAVPPTVLHCDRQRVLDGVAAGRAWCVCVARPEDLGLGPAGVLLQKTTAPQTAAGVARLEAAELQIARASAEADRLAGQGAGEGVKHPLEHV</sequence>